<evidence type="ECO:0000313" key="3">
    <source>
        <dbReference type="Proteomes" id="UP001295684"/>
    </source>
</evidence>
<feature type="compositionally biased region" description="Basic and acidic residues" evidence="1">
    <location>
        <begin position="75"/>
        <end position="86"/>
    </location>
</feature>
<accession>A0AAD1Y9R4</accession>
<proteinExistence type="predicted"/>
<evidence type="ECO:0000256" key="1">
    <source>
        <dbReference type="SAM" id="MobiDB-lite"/>
    </source>
</evidence>
<dbReference type="EMBL" id="CAMPGE010028096">
    <property type="protein sequence ID" value="CAI2385652.1"/>
    <property type="molecule type" value="Genomic_DNA"/>
</dbReference>
<name>A0AAD1Y9R4_EUPCR</name>
<organism evidence="2 3">
    <name type="scientific">Euplotes crassus</name>
    <dbReference type="NCBI Taxonomy" id="5936"/>
    <lineage>
        <taxon>Eukaryota</taxon>
        <taxon>Sar</taxon>
        <taxon>Alveolata</taxon>
        <taxon>Ciliophora</taxon>
        <taxon>Intramacronucleata</taxon>
        <taxon>Spirotrichea</taxon>
        <taxon>Hypotrichia</taxon>
        <taxon>Euplotida</taxon>
        <taxon>Euplotidae</taxon>
        <taxon>Moneuplotes</taxon>
    </lineage>
</organism>
<comment type="caution">
    <text evidence="2">The sequence shown here is derived from an EMBL/GenBank/DDBJ whole genome shotgun (WGS) entry which is preliminary data.</text>
</comment>
<gene>
    <name evidence="2" type="ORF">ECRASSUSDP1_LOCUS27232</name>
</gene>
<dbReference type="Proteomes" id="UP001295684">
    <property type="component" value="Unassembled WGS sequence"/>
</dbReference>
<reference evidence="2" key="1">
    <citation type="submission" date="2023-07" db="EMBL/GenBank/DDBJ databases">
        <authorList>
            <consortium name="AG Swart"/>
            <person name="Singh M."/>
            <person name="Singh A."/>
            <person name="Seah K."/>
            <person name="Emmerich C."/>
        </authorList>
    </citation>
    <scope>NUCLEOTIDE SEQUENCE</scope>
    <source>
        <strain evidence="2">DP1</strain>
    </source>
</reference>
<protein>
    <submittedName>
        <fullName evidence="2">Uncharacterized protein</fullName>
    </submittedName>
</protein>
<feature type="region of interest" description="Disordered" evidence="1">
    <location>
        <begin position="1"/>
        <end position="86"/>
    </location>
</feature>
<feature type="compositionally biased region" description="Basic and acidic residues" evidence="1">
    <location>
        <begin position="42"/>
        <end position="52"/>
    </location>
</feature>
<dbReference type="AlphaFoldDB" id="A0AAD1Y9R4"/>
<evidence type="ECO:0000313" key="2">
    <source>
        <dbReference type="EMBL" id="CAI2385652.1"/>
    </source>
</evidence>
<keyword evidence="3" id="KW-1185">Reference proteome</keyword>
<sequence length="725" mass="84819">MKTRNQIKKEEEKKAPSSKRPTKKVTSGPRDTKKPSKQKRAAKVEKEVKAKVETIPMKRKAPPSKKTQQQKLKRQRIEESKEESKEEIKVMTINTDSDGDTVKVDYTPKDFIDFDQFLGLLGIFNTFKDSDNEMLYRQSYSILSLPYKERIQQILRKYTDLQIQGKAIYKTLGELDQEITEESLLDIKDEKPENIDRVIFIWDFCMKYRRYFKIPIFTPNDLYMELSNTSFETMPLLSAIYGGICYKFLENLNSSDLLIFLARKIEPKDYFFIFPKIIYIILLKKKKQWDISEPMLEKLEGCTSQNFNCLHTLEEKFDFLEILINDGMFNFSAPAGTKAPQCPFKDYIEHLQTEIVKIDASLENEDETLLSEFEGAHSSEINSSIGSSYSDIIARINDYSYPLLLSKELVKKDGVISKYYYLYPDFPDKIFIRTAHKTSSGIIYHWTTTEDCLYVHLKIGNHKSKLAIINSEICDNTRYPSIFKRVFRACSQNSFRNACKLTCKCMTSLPLLWNEEDQKTAELKQIEYLKEIFEEIHTFLIQDLYPKLNMRMKPEGEIEKITLYDNVKNAYTLQKYSEGVLQYMRKICFPKGIFYWKGISVNKRIWGQKSAYVPAKEYFINADNFNDVMHAVVILKSALEDSYKNSWMLSKEISFYRQAFQSLEWAHVGALPYRISYYRILIDMSDWCNTPVLPNFLSYYGCETISCLSKNNCGKYISVSTLNSF</sequence>